<dbReference type="Proteomes" id="UP000004088">
    <property type="component" value="Unassembled WGS sequence"/>
</dbReference>
<dbReference type="Gene3D" id="2.30.30.830">
    <property type="match status" value="1"/>
</dbReference>
<dbReference type="PROSITE" id="PS51257">
    <property type="entry name" value="PROKAR_LIPOPROTEIN"/>
    <property type="match status" value="1"/>
</dbReference>
<dbReference type="HOGENOM" id="CLU_109321_1_0_4"/>
<reference evidence="1 2" key="1">
    <citation type="submission" date="2011-01" db="EMBL/GenBank/DDBJ databases">
        <authorList>
            <person name="Muzny D."/>
            <person name="Qin X."/>
            <person name="Deng J."/>
            <person name="Jiang H."/>
            <person name="Liu Y."/>
            <person name="Qu J."/>
            <person name="Song X.-Z."/>
            <person name="Zhang L."/>
            <person name="Thornton R."/>
            <person name="Coyle M."/>
            <person name="Francisco L."/>
            <person name="Jackson L."/>
            <person name="Javaid M."/>
            <person name="Korchina V."/>
            <person name="Kovar C."/>
            <person name="Mata R."/>
            <person name="Mathew T."/>
            <person name="Ngo R."/>
            <person name="Nguyen L."/>
            <person name="Nguyen N."/>
            <person name="Okwuonu G."/>
            <person name="Ongeri F."/>
            <person name="Pham C."/>
            <person name="Simmons D."/>
            <person name="Wilczek-Boney K."/>
            <person name="Hale W."/>
            <person name="Jakkamsetti A."/>
            <person name="Pham P."/>
            <person name="Ruth R."/>
            <person name="San Lucas F."/>
            <person name="Warren J."/>
            <person name="Zhang J."/>
            <person name="Zhao Z."/>
            <person name="Zhou C."/>
            <person name="Zhu D."/>
            <person name="Lee S."/>
            <person name="Bess C."/>
            <person name="Blankenburg K."/>
            <person name="Forbes L."/>
            <person name="Fu Q."/>
            <person name="Gubbala S."/>
            <person name="Hirani K."/>
            <person name="Jayaseelan J.C."/>
            <person name="Lara F."/>
            <person name="Munidasa M."/>
            <person name="Palculict T."/>
            <person name="Patil S."/>
            <person name="Pu L.-L."/>
            <person name="Saada N."/>
            <person name="Tang L."/>
            <person name="Weissenberger G."/>
            <person name="Zhu Y."/>
            <person name="Hemphill L."/>
            <person name="Shang Y."/>
            <person name="Youmans B."/>
            <person name="Ayvaz T."/>
            <person name="Ross M."/>
            <person name="Santibanez J."/>
            <person name="Aqrawi P."/>
            <person name="Gross S."/>
            <person name="Joshi V."/>
            <person name="Fowler G."/>
            <person name="Nazareth L."/>
            <person name="Reid J."/>
            <person name="Worley K."/>
            <person name="Petrosino J."/>
            <person name="Highlander S."/>
            <person name="Gibbs R."/>
        </authorList>
    </citation>
    <scope>NUCLEOTIDE SEQUENCE [LARGE SCALE GENOMIC DNA]</scope>
    <source>
        <strain evidence="1 2">ATCC 33394</strain>
    </source>
</reference>
<dbReference type="AlphaFoldDB" id="F0EW57"/>
<protein>
    <submittedName>
        <fullName evidence="1">Pilus assembly protein PilP</fullName>
    </submittedName>
</protein>
<evidence type="ECO:0000313" key="2">
    <source>
        <dbReference type="Proteomes" id="UP000004088"/>
    </source>
</evidence>
<dbReference type="PIRSF" id="PIRSF016481">
    <property type="entry name" value="Pilus_assembly_PilP"/>
    <property type="match status" value="1"/>
</dbReference>
<name>F0EW57_9NEIS</name>
<organism evidence="1 2">
    <name type="scientific">Kingella denitrificans ATCC 33394</name>
    <dbReference type="NCBI Taxonomy" id="888741"/>
    <lineage>
        <taxon>Bacteria</taxon>
        <taxon>Pseudomonadati</taxon>
        <taxon>Pseudomonadota</taxon>
        <taxon>Betaproteobacteria</taxon>
        <taxon>Neisseriales</taxon>
        <taxon>Neisseriaceae</taxon>
        <taxon>Kingella</taxon>
    </lineage>
</organism>
<dbReference type="STRING" id="888741.HMPREF9098_0091"/>
<keyword evidence="2" id="KW-1185">Reference proteome</keyword>
<proteinExistence type="predicted"/>
<dbReference type="EMBL" id="AEWV01000003">
    <property type="protein sequence ID" value="EGC18429.1"/>
    <property type="molecule type" value="Genomic_DNA"/>
</dbReference>
<dbReference type="Pfam" id="PF04351">
    <property type="entry name" value="PilP"/>
    <property type="match status" value="1"/>
</dbReference>
<gene>
    <name evidence="1" type="primary">pilP</name>
    <name evidence="1" type="ORF">HMPREF9098_0091</name>
</gene>
<evidence type="ECO:0000313" key="1">
    <source>
        <dbReference type="EMBL" id="EGC18429.1"/>
    </source>
</evidence>
<dbReference type="InterPro" id="IPR007446">
    <property type="entry name" value="PilP"/>
</dbReference>
<sequence>MIKQETIMKVKLVLMSALVLAGCSEKYGDLHEWMNQTRADAKTKVRPAEPPAPLEPVTYFAPQQSGPNAYSMQRMKAAFQNGSAPNLNRTKELLENYSLENLRYVGSIGSKNALSALIEVDVNGQPHVYTVRPGNYLGQNFGRITKITADRIGIVETVEDTFGNWVNRDAELTLTIDGTPTSTPTDAGK</sequence>
<comment type="caution">
    <text evidence="1">The sequence shown here is derived from an EMBL/GenBank/DDBJ whole genome shotgun (WGS) entry which is preliminary data.</text>
</comment>
<accession>F0EW57</accession>